<feature type="region of interest" description="Disordered" evidence="1">
    <location>
        <begin position="1"/>
        <end position="26"/>
    </location>
</feature>
<dbReference type="Proteomes" id="UP000634136">
    <property type="component" value="Unassembled WGS sequence"/>
</dbReference>
<dbReference type="PANTHER" id="PTHR37610">
    <property type="entry name" value="CCHC-TYPE DOMAIN-CONTAINING PROTEIN"/>
    <property type="match status" value="1"/>
</dbReference>
<name>A0A834T0L4_9FABA</name>
<dbReference type="EMBL" id="JAAIUW010000010">
    <property type="protein sequence ID" value="KAF7811532.1"/>
    <property type="molecule type" value="Genomic_DNA"/>
</dbReference>
<keyword evidence="4" id="KW-1185">Reference proteome</keyword>
<evidence type="ECO:0000313" key="4">
    <source>
        <dbReference type="Proteomes" id="UP000634136"/>
    </source>
</evidence>
<comment type="caution">
    <text evidence="3">The sequence shown here is derived from an EMBL/GenBank/DDBJ whole genome shotgun (WGS) entry which is preliminary data.</text>
</comment>
<feature type="domain" description="Retrotransposon Copia-like N-terminal" evidence="2">
    <location>
        <begin position="21"/>
        <end position="65"/>
    </location>
</feature>
<organism evidence="3 4">
    <name type="scientific">Senna tora</name>
    <dbReference type="NCBI Taxonomy" id="362788"/>
    <lineage>
        <taxon>Eukaryota</taxon>
        <taxon>Viridiplantae</taxon>
        <taxon>Streptophyta</taxon>
        <taxon>Embryophyta</taxon>
        <taxon>Tracheophyta</taxon>
        <taxon>Spermatophyta</taxon>
        <taxon>Magnoliopsida</taxon>
        <taxon>eudicotyledons</taxon>
        <taxon>Gunneridae</taxon>
        <taxon>Pentapetalae</taxon>
        <taxon>rosids</taxon>
        <taxon>fabids</taxon>
        <taxon>Fabales</taxon>
        <taxon>Fabaceae</taxon>
        <taxon>Caesalpinioideae</taxon>
        <taxon>Cassia clade</taxon>
        <taxon>Senna</taxon>
    </lineage>
</organism>
<evidence type="ECO:0000259" key="2">
    <source>
        <dbReference type="Pfam" id="PF14244"/>
    </source>
</evidence>
<proteinExistence type="predicted"/>
<reference evidence="3" key="1">
    <citation type="submission" date="2020-09" db="EMBL/GenBank/DDBJ databases">
        <title>Genome-Enabled Discovery of Anthraquinone Biosynthesis in Senna tora.</title>
        <authorList>
            <person name="Kang S.-H."/>
            <person name="Pandey R.P."/>
            <person name="Lee C.-M."/>
            <person name="Sim J.-S."/>
            <person name="Jeong J.-T."/>
            <person name="Choi B.-S."/>
            <person name="Jung M."/>
            <person name="Ginzburg D."/>
            <person name="Zhao K."/>
            <person name="Won S.Y."/>
            <person name="Oh T.-J."/>
            <person name="Yu Y."/>
            <person name="Kim N.-H."/>
            <person name="Lee O.R."/>
            <person name="Lee T.-H."/>
            <person name="Bashyal P."/>
            <person name="Kim T.-S."/>
            <person name="Lee W.-H."/>
            <person name="Kawkins C."/>
            <person name="Kim C.-K."/>
            <person name="Kim J.S."/>
            <person name="Ahn B.O."/>
            <person name="Rhee S.Y."/>
            <person name="Sohng J.K."/>
        </authorList>
    </citation>
    <scope>NUCLEOTIDE SEQUENCE</scope>
    <source>
        <tissue evidence="3">Leaf</tissue>
    </source>
</reference>
<dbReference type="OrthoDB" id="1737256at2759"/>
<dbReference type="Pfam" id="PF14244">
    <property type="entry name" value="Retrotran_gag_3"/>
    <property type="match status" value="1"/>
</dbReference>
<sequence length="108" mass="12121">MGDEKVEMKKSPTKDEANQLHSLDHPGVSLVNNPLVRSNYLAWSTSIMNSLEAKDKIGFIDGSIPPLEDITSKTLWDVLEERFRVSTPLSCMKYRGEPAQSNNMETPL</sequence>
<feature type="compositionally biased region" description="Basic and acidic residues" evidence="1">
    <location>
        <begin position="1"/>
        <end position="24"/>
    </location>
</feature>
<evidence type="ECO:0000256" key="1">
    <source>
        <dbReference type="SAM" id="MobiDB-lite"/>
    </source>
</evidence>
<accession>A0A834T0L4</accession>
<dbReference type="InterPro" id="IPR029472">
    <property type="entry name" value="Copia-like_N"/>
</dbReference>
<gene>
    <name evidence="3" type="ORF">G2W53_032508</name>
</gene>
<dbReference type="PANTHER" id="PTHR37610:SF40">
    <property type="entry name" value="OS01G0909600 PROTEIN"/>
    <property type="match status" value="1"/>
</dbReference>
<protein>
    <submittedName>
        <fullName evidence="3">Phosphoinositide phosphatase SAC1</fullName>
    </submittedName>
</protein>
<dbReference type="AlphaFoldDB" id="A0A834T0L4"/>
<evidence type="ECO:0000313" key="3">
    <source>
        <dbReference type="EMBL" id="KAF7811532.1"/>
    </source>
</evidence>